<feature type="domain" description="ABC transporter" evidence="15">
    <location>
        <begin position="1002"/>
        <end position="1239"/>
    </location>
</feature>
<evidence type="ECO:0000256" key="5">
    <source>
        <dbReference type="ARBA" id="ARBA00022692"/>
    </source>
</evidence>
<keyword evidence="11" id="KW-0325">Glycoprotein</keyword>
<dbReference type="EMBL" id="DAKRPA010000190">
    <property type="protein sequence ID" value="DAZ95780.1"/>
    <property type="molecule type" value="Genomic_DNA"/>
</dbReference>
<evidence type="ECO:0000256" key="11">
    <source>
        <dbReference type="ARBA" id="ARBA00023180"/>
    </source>
</evidence>
<evidence type="ECO:0000256" key="4">
    <source>
        <dbReference type="ARBA" id="ARBA00022475"/>
    </source>
</evidence>
<keyword evidence="4" id="KW-1003">Cell membrane</keyword>
<feature type="transmembrane region" description="Helical" evidence="13">
    <location>
        <begin position="907"/>
        <end position="927"/>
    </location>
</feature>
<comment type="caution">
    <text evidence="16">The sequence shown here is derived from an EMBL/GenBank/DDBJ whole genome shotgun (WGS) entry which is preliminary data.</text>
</comment>
<keyword evidence="10 13" id="KW-0472">Membrane</keyword>
<evidence type="ECO:0000256" key="10">
    <source>
        <dbReference type="ARBA" id="ARBA00023136"/>
    </source>
</evidence>
<dbReference type="GO" id="GO:0005524">
    <property type="term" value="F:ATP binding"/>
    <property type="evidence" value="ECO:0007669"/>
    <property type="project" value="UniProtKB-KW"/>
</dbReference>
<keyword evidence="9 13" id="KW-1133">Transmembrane helix</keyword>
<reference evidence="16" key="2">
    <citation type="journal article" date="2023" name="Microbiol Resour">
        <title>Decontamination and Annotation of the Draft Genome Sequence of the Oomycete Lagenidium giganteum ARSEF 373.</title>
        <authorList>
            <person name="Morgan W.R."/>
            <person name="Tartar A."/>
        </authorList>
    </citation>
    <scope>NUCLEOTIDE SEQUENCE</scope>
    <source>
        <strain evidence="16">ARSEF 373</strain>
    </source>
</reference>
<dbReference type="GO" id="GO:0016887">
    <property type="term" value="F:ATP hydrolysis activity"/>
    <property type="evidence" value="ECO:0007669"/>
    <property type="project" value="InterPro"/>
</dbReference>
<evidence type="ECO:0000256" key="13">
    <source>
        <dbReference type="SAM" id="Phobius"/>
    </source>
</evidence>
<dbReference type="CDD" id="cd03244">
    <property type="entry name" value="ABCC_MRP_domain2"/>
    <property type="match status" value="1"/>
</dbReference>
<dbReference type="Proteomes" id="UP001146120">
    <property type="component" value="Unassembled WGS sequence"/>
</dbReference>
<evidence type="ECO:0000256" key="6">
    <source>
        <dbReference type="ARBA" id="ARBA00022737"/>
    </source>
</evidence>
<evidence type="ECO:0000313" key="16">
    <source>
        <dbReference type="EMBL" id="DAZ95780.1"/>
    </source>
</evidence>
<keyword evidence="3" id="KW-0813">Transport</keyword>
<keyword evidence="6" id="KW-0677">Repeat</keyword>
<dbReference type="FunFam" id="3.40.50.300:FF:002145">
    <property type="entry name" value="ABC transporter (MsbA subfamily)"/>
    <property type="match status" value="1"/>
</dbReference>
<evidence type="ECO:0000256" key="9">
    <source>
        <dbReference type="ARBA" id="ARBA00022989"/>
    </source>
</evidence>
<evidence type="ECO:0000313" key="17">
    <source>
        <dbReference type="Proteomes" id="UP001146120"/>
    </source>
</evidence>
<dbReference type="AlphaFoldDB" id="A0AAV2YLB0"/>
<feature type="domain" description="ABC transporter" evidence="15">
    <location>
        <begin position="410"/>
        <end position="634"/>
    </location>
</feature>
<evidence type="ECO:0000256" key="1">
    <source>
        <dbReference type="ARBA" id="ARBA00004128"/>
    </source>
</evidence>
<dbReference type="InterPro" id="IPR036640">
    <property type="entry name" value="ABC1_TM_sf"/>
</dbReference>
<evidence type="ECO:0000256" key="12">
    <source>
        <dbReference type="SAM" id="MobiDB-lite"/>
    </source>
</evidence>
<dbReference type="PANTHER" id="PTHR24223:SF443">
    <property type="entry name" value="MULTIDRUG-RESISTANCE LIKE PROTEIN 1, ISOFORM I"/>
    <property type="match status" value="1"/>
</dbReference>
<evidence type="ECO:0000259" key="15">
    <source>
        <dbReference type="PROSITE" id="PS50893"/>
    </source>
</evidence>
<dbReference type="SUPFAM" id="SSF90123">
    <property type="entry name" value="ABC transporter transmembrane region"/>
    <property type="match status" value="2"/>
</dbReference>
<dbReference type="InterPro" id="IPR003439">
    <property type="entry name" value="ABC_transporter-like_ATP-bd"/>
</dbReference>
<dbReference type="InterPro" id="IPR003593">
    <property type="entry name" value="AAA+_ATPase"/>
</dbReference>
<evidence type="ECO:0000256" key="2">
    <source>
        <dbReference type="ARBA" id="ARBA00004651"/>
    </source>
</evidence>
<proteinExistence type="predicted"/>
<reference evidence="16" key="1">
    <citation type="submission" date="2022-11" db="EMBL/GenBank/DDBJ databases">
        <authorList>
            <person name="Morgan W.R."/>
            <person name="Tartar A."/>
        </authorList>
    </citation>
    <scope>NUCLEOTIDE SEQUENCE</scope>
    <source>
        <strain evidence="16">ARSEF 373</strain>
    </source>
</reference>
<dbReference type="PROSITE" id="PS50893">
    <property type="entry name" value="ABC_TRANSPORTER_2"/>
    <property type="match status" value="2"/>
</dbReference>
<dbReference type="Pfam" id="PF00005">
    <property type="entry name" value="ABC_tran"/>
    <property type="match status" value="2"/>
</dbReference>
<evidence type="ECO:0000256" key="14">
    <source>
        <dbReference type="SAM" id="SignalP"/>
    </source>
</evidence>
<gene>
    <name evidence="16" type="ORF">N0F65_010282</name>
</gene>
<feature type="transmembrane region" description="Helical" evidence="13">
    <location>
        <begin position="688"/>
        <end position="712"/>
    </location>
</feature>
<name>A0AAV2YLB0_9STRA</name>
<protein>
    <recommendedName>
        <fullName evidence="15">ABC transporter domain-containing protein</fullName>
    </recommendedName>
</protein>
<dbReference type="SMART" id="SM00382">
    <property type="entry name" value="AAA"/>
    <property type="match status" value="2"/>
</dbReference>
<sequence>MTHPERSCSWFSWLFLLFHEELFRQNDPPPAPWRRLFAHHSPRLTSINDVVPLPVEWQCVAAKRALTRALGATNGDVLAAVLRIGRTEVLQASAWSLVGAIFGVVHSFALLELLGTITNSSGNEMSVVRVAALVLCVIVARVADVVARQHQSLSSVHLVVRVMGGLSQLIMERAVRAPWIHLVGEENDAPPSSYIRQLNVEIERVCVASEYSHNKLGAVIKLAFNWLLLERYVGHDAGSLMVIAALVWRTCTCAFARYRWGVFHRLETAHARTVGALNDFFNWAFPIKLYAWENKMLTRILQLRREEEREKKVSQKDAITKEMTTAVNSLTVVFVLAVLSWQRVPLTADRVFAVVLFVNPIHDNIGSLTTMLQRVPHDKTLDRFIASTEQPPSQQNAAMQPICQSKQERIAVGNAVVCAAQRLLFVNVSFQINRGELAIVHGPAGAGKSTILRVLLGEVTLSSGSLLVPANWRVAYCAQEHWLQTGTIRQNILLGSIFDKAKYQRVLDACGLLDDLDRLMDGDATSIGPRGVKLSGGQKARVALARACYADADLYLLDCTLDSVDPLVQQEVFDKCVCNLLRLKTIVMVTQNPELASSDWADRRLEIRQASIFETTRRKQGKHGSPVRSARGPTRQLRNQASAEAISHPTDSSIPSNAVMYVIANDGEVYGYPNVREMLQIFSLGNSTFALLGLFVVVLSGMMIACEVWLAFGIVSSDDGNALMVYASVVLSSLATLLVCTWLASIFVGNYASEKFRRLVTEMADTSLRFFSDVQHGELSYRVWGDLFYLERRWLWFFHSAIRNVTSVMSRLAIMVWAGGVGALVLFVVPVADWWYLTNDVTNRDVMQSMSHALVKHENWLLEMSGGLSCIRLLGKEKQDSILQQYSEHMNAVSTMIYIARAHKSYVLVRFALAEAWPLLVLVYVAFVTPSAESSVFGLLLYCAVTLPPSAESLSTSLSNISCDLISIQQIDRLSALAAKYSEKSSMSTVSPPVNWPSSGQVRFEKVTFAYESRVLKPMPVLREVSFVVNGGEKIGLVGRTGSGKTSVAMALFRIHEVSSGRIVVDGVDIRMLAPQELRSRLSIIPQSPVFYRCSVRSYLNPFDDFDDADLWCVLQTVGLAGSGVGLVTSLDDMLADDGVNWSVGERQLLSLARSLLKPSKVLVLDEAFSSLEQERDDAVVRIVGREFDSSTVFLITHRMDQVLEFDRILVMDNGRAVEMGSVEELLSNPESRFYELLESSPLTR</sequence>
<comment type="subcellular location">
    <subcellularLocation>
        <location evidence="2">Cell membrane</location>
        <topology evidence="2">Multi-pass membrane protein</topology>
    </subcellularLocation>
    <subcellularLocation>
        <location evidence="1">Vacuole membrane</location>
        <topology evidence="1">Multi-pass membrane protein</topology>
    </subcellularLocation>
</comment>
<keyword evidence="5 13" id="KW-0812">Transmembrane</keyword>
<dbReference type="Gene3D" id="3.40.50.300">
    <property type="entry name" value="P-loop containing nucleotide triphosphate hydrolases"/>
    <property type="match status" value="2"/>
</dbReference>
<feature type="transmembrane region" description="Helical" evidence="13">
    <location>
        <begin position="812"/>
        <end position="837"/>
    </location>
</feature>
<evidence type="ECO:0000256" key="3">
    <source>
        <dbReference type="ARBA" id="ARBA00022448"/>
    </source>
</evidence>
<dbReference type="GO" id="GO:0005886">
    <property type="term" value="C:plasma membrane"/>
    <property type="evidence" value="ECO:0007669"/>
    <property type="project" value="UniProtKB-SubCell"/>
</dbReference>
<keyword evidence="7" id="KW-0547">Nucleotide-binding</keyword>
<organism evidence="16 17">
    <name type="scientific">Lagenidium giganteum</name>
    <dbReference type="NCBI Taxonomy" id="4803"/>
    <lineage>
        <taxon>Eukaryota</taxon>
        <taxon>Sar</taxon>
        <taxon>Stramenopiles</taxon>
        <taxon>Oomycota</taxon>
        <taxon>Peronosporomycetes</taxon>
        <taxon>Pythiales</taxon>
        <taxon>Pythiaceae</taxon>
    </lineage>
</organism>
<dbReference type="GO" id="GO:0005774">
    <property type="term" value="C:vacuolar membrane"/>
    <property type="evidence" value="ECO:0007669"/>
    <property type="project" value="UniProtKB-SubCell"/>
</dbReference>
<evidence type="ECO:0000256" key="8">
    <source>
        <dbReference type="ARBA" id="ARBA00022840"/>
    </source>
</evidence>
<evidence type="ECO:0000256" key="7">
    <source>
        <dbReference type="ARBA" id="ARBA00022741"/>
    </source>
</evidence>
<dbReference type="InterPro" id="IPR027417">
    <property type="entry name" value="P-loop_NTPase"/>
</dbReference>
<keyword evidence="17" id="KW-1185">Reference proteome</keyword>
<feature type="signal peptide" evidence="14">
    <location>
        <begin position="1"/>
        <end position="23"/>
    </location>
</feature>
<feature type="transmembrane region" description="Helical" evidence="13">
    <location>
        <begin position="724"/>
        <end position="748"/>
    </location>
</feature>
<keyword evidence="14" id="KW-0732">Signal</keyword>
<keyword evidence="8" id="KW-0067">ATP-binding</keyword>
<dbReference type="Gene3D" id="1.20.1560.10">
    <property type="entry name" value="ABC transporter type 1, transmembrane domain"/>
    <property type="match status" value="2"/>
</dbReference>
<feature type="chain" id="PRO_5044022217" description="ABC transporter domain-containing protein" evidence="14">
    <location>
        <begin position="24"/>
        <end position="1245"/>
    </location>
</feature>
<feature type="region of interest" description="Disordered" evidence="12">
    <location>
        <begin position="618"/>
        <end position="650"/>
    </location>
</feature>
<dbReference type="PANTHER" id="PTHR24223">
    <property type="entry name" value="ATP-BINDING CASSETTE SUB-FAMILY C"/>
    <property type="match status" value="1"/>
</dbReference>
<dbReference type="GO" id="GO:0042626">
    <property type="term" value="F:ATPase-coupled transmembrane transporter activity"/>
    <property type="evidence" value="ECO:0007669"/>
    <property type="project" value="TreeGrafter"/>
</dbReference>
<dbReference type="SUPFAM" id="SSF52540">
    <property type="entry name" value="P-loop containing nucleoside triphosphate hydrolases"/>
    <property type="match status" value="2"/>
</dbReference>
<dbReference type="InterPro" id="IPR050173">
    <property type="entry name" value="ABC_transporter_C-like"/>
</dbReference>
<accession>A0AAV2YLB0</accession>